<protein>
    <submittedName>
        <fullName evidence="2">Uncharacterized protein</fullName>
    </submittedName>
</protein>
<feature type="compositionally biased region" description="Polar residues" evidence="1">
    <location>
        <begin position="142"/>
        <end position="156"/>
    </location>
</feature>
<feature type="compositionally biased region" description="Low complexity" evidence="1">
    <location>
        <begin position="32"/>
        <end position="57"/>
    </location>
</feature>
<feature type="compositionally biased region" description="Low complexity" evidence="1">
    <location>
        <begin position="67"/>
        <end position="95"/>
    </location>
</feature>
<dbReference type="GeneID" id="63787258"/>
<feature type="compositionally biased region" description="Low complexity" evidence="1">
    <location>
        <begin position="368"/>
        <end position="379"/>
    </location>
</feature>
<reference evidence="2 3" key="1">
    <citation type="submission" date="2016-07" db="EMBL/GenBank/DDBJ databases">
        <title>Pervasive Adenine N6-methylation of Active Genes in Fungi.</title>
        <authorList>
            <consortium name="DOE Joint Genome Institute"/>
            <person name="Mondo S.J."/>
            <person name="Dannebaum R.O."/>
            <person name="Kuo R.C."/>
            <person name="Labutti K."/>
            <person name="Haridas S."/>
            <person name="Kuo A."/>
            <person name="Salamov A."/>
            <person name="Ahrendt S.R."/>
            <person name="Lipzen A."/>
            <person name="Sullivan W."/>
            <person name="Andreopoulos W.B."/>
            <person name="Clum A."/>
            <person name="Lindquist E."/>
            <person name="Daum C."/>
            <person name="Ramamoorthy G.K."/>
            <person name="Gryganskyi A."/>
            <person name="Culley D."/>
            <person name="Magnuson J.K."/>
            <person name="James T.Y."/>
            <person name="O'Malley M.A."/>
            <person name="Stajich J.E."/>
            <person name="Spatafora J.W."/>
            <person name="Visel A."/>
            <person name="Grigoriev I.V."/>
        </authorList>
    </citation>
    <scope>NUCLEOTIDE SEQUENCE [LARGE SCALE GENOMIC DNA]</scope>
    <source>
        <strain evidence="2 3">12-1054</strain>
    </source>
</reference>
<evidence type="ECO:0000313" key="3">
    <source>
        <dbReference type="Proteomes" id="UP000193685"/>
    </source>
</evidence>
<dbReference type="AlphaFoldDB" id="A0A1Y2F3T2"/>
<dbReference type="EMBL" id="MCFI01000017">
    <property type="protein sequence ID" value="ORY78529.1"/>
    <property type="molecule type" value="Genomic_DNA"/>
</dbReference>
<comment type="caution">
    <text evidence="2">The sequence shown here is derived from an EMBL/GenBank/DDBJ whole genome shotgun (WGS) entry which is preliminary data.</text>
</comment>
<organism evidence="2 3">
    <name type="scientific">Protomyces lactucae-debilis</name>
    <dbReference type="NCBI Taxonomy" id="2754530"/>
    <lineage>
        <taxon>Eukaryota</taxon>
        <taxon>Fungi</taxon>
        <taxon>Dikarya</taxon>
        <taxon>Ascomycota</taxon>
        <taxon>Taphrinomycotina</taxon>
        <taxon>Taphrinomycetes</taxon>
        <taxon>Taphrinales</taxon>
        <taxon>Protomycetaceae</taxon>
        <taxon>Protomyces</taxon>
    </lineage>
</organism>
<sequence>MNPILSWTLFIGVAGAAYVAVFGIPKPKQARDGQSQQQQQARSPQAQKAALSKSGASGKKKKDAASKQKGQQPAGSVQHVAQKQVEQVAQQAQRVMSSIKETVNEVTEAAASTVKDASQQGKRSGQKKDKKLAGEAAKSESKSNGNATHAKQQQSKNKVKTASWYQPDAKLDTEDESPVQAVMNGRPRKTSTPIGRQSNVKQVEDNESAWKSSGKAETPAAVQSSEPHEISDEEDDEEEHNSTMLQGNRFFPMLPDSAKGQHLAGQAFASKRKAHITDDMLDPDTAFAARTLKIVPSTKQQKPAPQKKQQQQGQGELTKKQRQNQAKKAKLQAEKDAASEAQEQALRKHLKERERERIAELAQQAQMKAPKSSSAWPASGEDWQTVNKKKVGAGQSASVVDGKLIWD</sequence>
<name>A0A1Y2F3T2_PROLT</name>
<dbReference type="RefSeq" id="XP_040723410.1">
    <property type="nucleotide sequence ID" value="XM_040870659.1"/>
</dbReference>
<keyword evidence="3" id="KW-1185">Reference proteome</keyword>
<dbReference type="OMA" id="ARENDWN"/>
<feature type="compositionally biased region" description="Basic residues" evidence="1">
    <location>
        <begin position="320"/>
        <end position="330"/>
    </location>
</feature>
<dbReference type="Proteomes" id="UP000193685">
    <property type="component" value="Unassembled WGS sequence"/>
</dbReference>
<feature type="compositionally biased region" description="Basic and acidic residues" evidence="1">
    <location>
        <begin position="131"/>
        <end position="141"/>
    </location>
</feature>
<feature type="region of interest" description="Disordered" evidence="1">
    <location>
        <begin position="27"/>
        <end position="272"/>
    </location>
</feature>
<gene>
    <name evidence="2" type="ORF">BCR37DRAFT_388728</name>
</gene>
<proteinExistence type="predicted"/>
<accession>A0A1Y2F3T2</accession>
<feature type="compositionally biased region" description="Low complexity" evidence="1">
    <location>
        <begin position="298"/>
        <end position="316"/>
    </location>
</feature>
<evidence type="ECO:0000256" key="1">
    <source>
        <dbReference type="SAM" id="MobiDB-lite"/>
    </source>
</evidence>
<feature type="region of interest" description="Disordered" evidence="1">
    <location>
        <begin position="291"/>
        <end position="407"/>
    </location>
</feature>
<feature type="compositionally biased region" description="Polar residues" evidence="1">
    <location>
        <begin position="190"/>
        <end position="201"/>
    </location>
</feature>
<evidence type="ECO:0000313" key="2">
    <source>
        <dbReference type="EMBL" id="ORY78529.1"/>
    </source>
</evidence>